<dbReference type="EMBL" id="CAJNNW010005350">
    <property type="protein sequence ID" value="CAE8647335.1"/>
    <property type="molecule type" value="Genomic_DNA"/>
</dbReference>
<name>A0A813I5N9_POLGL</name>
<keyword evidence="1" id="KW-0732">Signal</keyword>
<evidence type="ECO:0000313" key="2">
    <source>
        <dbReference type="EMBL" id="CAE8647335.1"/>
    </source>
</evidence>
<gene>
    <name evidence="2" type="ORF">PGLA2088_LOCUS5590</name>
</gene>
<feature type="signal peptide" evidence="1">
    <location>
        <begin position="1"/>
        <end position="21"/>
    </location>
</feature>
<reference evidence="2" key="1">
    <citation type="submission" date="2021-02" db="EMBL/GenBank/DDBJ databases">
        <authorList>
            <person name="Dougan E. K."/>
            <person name="Rhodes N."/>
            <person name="Thang M."/>
            <person name="Chan C."/>
        </authorList>
    </citation>
    <scope>NUCLEOTIDE SEQUENCE</scope>
</reference>
<comment type="caution">
    <text evidence="2">The sequence shown here is derived from an EMBL/GenBank/DDBJ whole genome shotgun (WGS) entry which is preliminary data.</text>
</comment>
<evidence type="ECO:0000256" key="1">
    <source>
        <dbReference type="SAM" id="SignalP"/>
    </source>
</evidence>
<proteinExistence type="predicted"/>
<organism evidence="2 3">
    <name type="scientific">Polarella glacialis</name>
    <name type="common">Dinoflagellate</name>
    <dbReference type="NCBI Taxonomy" id="89957"/>
    <lineage>
        <taxon>Eukaryota</taxon>
        <taxon>Sar</taxon>
        <taxon>Alveolata</taxon>
        <taxon>Dinophyceae</taxon>
        <taxon>Suessiales</taxon>
        <taxon>Suessiaceae</taxon>
        <taxon>Polarella</taxon>
    </lineage>
</organism>
<evidence type="ECO:0000313" key="3">
    <source>
        <dbReference type="Proteomes" id="UP000626109"/>
    </source>
</evidence>
<dbReference type="SUPFAM" id="SSF56059">
    <property type="entry name" value="Glutathione synthetase ATP-binding domain-like"/>
    <property type="match status" value="1"/>
</dbReference>
<feature type="chain" id="PRO_5032339135" description="ATP-grasp domain-containing protein" evidence="1">
    <location>
        <begin position="22"/>
        <end position="557"/>
    </location>
</feature>
<dbReference type="AlphaFoldDB" id="A0A813I5N9"/>
<dbReference type="Proteomes" id="UP000626109">
    <property type="component" value="Unassembled WGS sequence"/>
</dbReference>
<evidence type="ECO:0008006" key="4">
    <source>
        <dbReference type="Google" id="ProtNLM"/>
    </source>
</evidence>
<sequence length="557" mass="62233">MDWRVGAFAMWFLEWSHQLLSWTPSASTWTFLICPPMESDGSREEVKAKLDSWRKVFEIFDSTVGLSLGCREAELSAGVLSVEDVVEASKEFLMSVSPYAPWVILAAGRGPVAEAAKRVADASPVGLGLVLREANIDAESSAMKSRGFCARDFDDRMAPISMEACTIAFGEQQVKAEYWPSTALSELIRREDVAGMKPVWGPFVAACGQSCIDDILTQPEPHGALAKHLTQAIEFLKLGSTARSFGQVARLARLRPALNVRSQIDSTTSYEEFMTLRQQLSSPDLGIFEDKIRLRRDLLQKIGVAHTPTIYMSNSDPSILEHITGRSDFVVKPTHMTESEYVAVVRDGRHLFDVHVDGVTQRMAGEPVDHQLLQQRMLAAWNKTAYDWECQAVVSARPGVIVEELVLAYMDPTTPEVGRVEEARAHVIWGKVMAVEWAVHRAGSIVFYLTTDYLGIHHFSSESIWAIGNYLERANVQFGDGESWADAVKEHCLRPVIQLAERVASGAHADHLRVDLLVEGRCDHLYVSEVELFPAVPFSPNTMETIERRWRNGYLLR</sequence>
<protein>
    <recommendedName>
        <fullName evidence="4">ATP-grasp domain-containing protein</fullName>
    </recommendedName>
</protein>
<accession>A0A813I5N9</accession>